<dbReference type="InterPro" id="IPR029058">
    <property type="entry name" value="AB_hydrolase_fold"/>
</dbReference>
<name>A0A5D5ARP9_9EURY</name>
<feature type="domain" description="Serine aminopeptidase S33" evidence="2">
    <location>
        <begin position="34"/>
        <end position="265"/>
    </location>
</feature>
<protein>
    <submittedName>
        <fullName evidence="3">Alpha/beta fold hydrolase</fullName>
    </submittedName>
</protein>
<dbReference type="PANTHER" id="PTHR22946">
    <property type="entry name" value="DIENELACTONE HYDROLASE DOMAIN-CONTAINING PROTEIN-RELATED"/>
    <property type="match status" value="1"/>
</dbReference>
<keyword evidence="4" id="KW-1185">Reference proteome</keyword>
<dbReference type="AlphaFoldDB" id="A0A5D5ARP9"/>
<gene>
    <name evidence="3" type="ORF">FYC77_11910</name>
</gene>
<dbReference type="Gene3D" id="3.40.50.1820">
    <property type="entry name" value="alpha/beta hydrolase"/>
    <property type="match status" value="1"/>
</dbReference>
<dbReference type="InterPro" id="IPR022742">
    <property type="entry name" value="Hydrolase_4"/>
</dbReference>
<organism evidence="3 4">
    <name type="scientific">Natrialba swarupiae</name>
    <dbReference type="NCBI Taxonomy" id="2448032"/>
    <lineage>
        <taxon>Archaea</taxon>
        <taxon>Methanobacteriati</taxon>
        <taxon>Methanobacteriota</taxon>
        <taxon>Stenosarchaea group</taxon>
        <taxon>Halobacteria</taxon>
        <taxon>Halobacteriales</taxon>
        <taxon>Natrialbaceae</taxon>
        <taxon>Natrialba</taxon>
    </lineage>
</organism>
<reference evidence="3 4" key="1">
    <citation type="submission" date="2019-08" db="EMBL/GenBank/DDBJ databases">
        <title>Archaea genome.</title>
        <authorList>
            <person name="Kajale S."/>
            <person name="Shouche Y."/>
            <person name="Deshpande N."/>
            <person name="Sharma A."/>
        </authorList>
    </citation>
    <scope>NUCLEOTIDE SEQUENCE [LARGE SCALE GENOMIC DNA]</scope>
    <source>
        <strain evidence="3 4">ESP3B_9</strain>
    </source>
</reference>
<dbReference type="Pfam" id="PF12146">
    <property type="entry name" value="Hydrolase_4"/>
    <property type="match status" value="1"/>
</dbReference>
<accession>A0A5D5ARP9</accession>
<comment type="caution">
    <text evidence="3">The sequence shown here is derived from an EMBL/GenBank/DDBJ whole genome shotgun (WGS) entry which is preliminary data.</text>
</comment>
<keyword evidence="1 3" id="KW-0378">Hydrolase</keyword>
<evidence type="ECO:0000256" key="1">
    <source>
        <dbReference type="ARBA" id="ARBA00022801"/>
    </source>
</evidence>
<dbReference type="InterPro" id="IPR050261">
    <property type="entry name" value="FrsA_esterase"/>
</dbReference>
<evidence type="ECO:0000313" key="4">
    <source>
        <dbReference type="Proteomes" id="UP000324104"/>
    </source>
</evidence>
<proteinExistence type="predicted"/>
<dbReference type="EMBL" id="VTAW01000014">
    <property type="protein sequence ID" value="TYT61731.1"/>
    <property type="molecule type" value="Genomic_DNA"/>
</dbReference>
<evidence type="ECO:0000313" key="3">
    <source>
        <dbReference type="EMBL" id="TYT61731.1"/>
    </source>
</evidence>
<dbReference type="RefSeq" id="WP_149081718.1">
    <property type="nucleotide sequence ID" value="NZ_VTAW01000014.1"/>
</dbReference>
<sequence length="302" mass="33463">MGVSVDPKPVRFQSSGEMCRGDLYLPDEDTQPPIVVLAHGFGGERTWRLPAYARRFAQQGLAAFVFDYRTFGDSDGQPRNLVSPHRQLADWQAAVNHVRAREDVDGGRLALWGTSLSGGHVIMTAARDKDVTAVVTQVPFSDGLASVAHMLWRGGVSYARPATVGALRDLPRAVVKRTPHYVPIVNEEDRFGVLNTPNAKAAVEALVPADETFRNEVPGRVAATIPFYRPISKAEDVTCPTFVVEATRDRLIPSWTVRRLVAKLNDVECLRLSIGHFDVYTPPTFDCLVDRQTSFLCQHLRE</sequence>
<dbReference type="PANTHER" id="PTHR22946:SF9">
    <property type="entry name" value="POLYKETIDE TRANSFERASE AF380"/>
    <property type="match status" value="1"/>
</dbReference>
<dbReference type="Proteomes" id="UP000324104">
    <property type="component" value="Unassembled WGS sequence"/>
</dbReference>
<dbReference type="SUPFAM" id="SSF53474">
    <property type="entry name" value="alpha/beta-Hydrolases"/>
    <property type="match status" value="1"/>
</dbReference>
<dbReference type="GO" id="GO:0016788">
    <property type="term" value="F:hydrolase activity, acting on ester bonds"/>
    <property type="evidence" value="ECO:0007669"/>
    <property type="project" value="UniProtKB-ARBA"/>
</dbReference>
<evidence type="ECO:0000259" key="2">
    <source>
        <dbReference type="Pfam" id="PF12146"/>
    </source>
</evidence>